<dbReference type="InterPro" id="IPR050955">
    <property type="entry name" value="Plant_Biomass_Hydrol_Est"/>
</dbReference>
<dbReference type="InterPro" id="IPR029058">
    <property type="entry name" value="AB_hydrolase_fold"/>
</dbReference>
<name>A0ABW7SGR2_9ACTN</name>
<keyword evidence="3" id="KW-1185">Reference proteome</keyword>
<dbReference type="GO" id="GO:0016787">
    <property type="term" value="F:hydrolase activity"/>
    <property type="evidence" value="ECO:0007669"/>
    <property type="project" value="UniProtKB-KW"/>
</dbReference>
<dbReference type="Gene3D" id="3.40.50.1820">
    <property type="entry name" value="alpha/beta hydrolase"/>
    <property type="match status" value="1"/>
</dbReference>
<dbReference type="PANTHER" id="PTHR43037">
    <property type="entry name" value="UNNAMED PRODUCT-RELATED"/>
    <property type="match status" value="1"/>
</dbReference>
<accession>A0ABW7SGR2</accession>
<proteinExistence type="predicted"/>
<organism evidence="2 3">
    <name type="scientific">Micromonospora rubida</name>
    <dbReference type="NCBI Taxonomy" id="2697657"/>
    <lineage>
        <taxon>Bacteria</taxon>
        <taxon>Bacillati</taxon>
        <taxon>Actinomycetota</taxon>
        <taxon>Actinomycetes</taxon>
        <taxon>Micromonosporales</taxon>
        <taxon>Micromonosporaceae</taxon>
        <taxon>Micromonospora</taxon>
    </lineage>
</organism>
<dbReference type="Proteomes" id="UP001611075">
    <property type="component" value="Unassembled WGS sequence"/>
</dbReference>
<keyword evidence="1" id="KW-0732">Signal</keyword>
<reference evidence="2 3" key="1">
    <citation type="submission" date="2024-10" db="EMBL/GenBank/DDBJ databases">
        <title>The Natural Products Discovery Center: Release of the First 8490 Sequenced Strains for Exploring Actinobacteria Biosynthetic Diversity.</title>
        <authorList>
            <person name="Kalkreuter E."/>
            <person name="Kautsar S.A."/>
            <person name="Yang D."/>
            <person name="Bader C.D."/>
            <person name="Teijaro C.N."/>
            <person name="Fluegel L."/>
            <person name="Davis C.M."/>
            <person name="Simpson J.R."/>
            <person name="Lauterbach L."/>
            <person name="Steele A.D."/>
            <person name="Gui C."/>
            <person name="Meng S."/>
            <person name="Li G."/>
            <person name="Viehrig K."/>
            <person name="Ye F."/>
            <person name="Su P."/>
            <person name="Kiefer A.F."/>
            <person name="Nichols A."/>
            <person name="Cepeda A.J."/>
            <person name="Yan W."/>
            <person name="Fan B."/>
            <person name="Jiang Y."/>
            <person name="Adhikari A."/>
            <person name="Zheng C.-J."/>
            <person name="Schuster L."/>
            <person name="Cowan T.M."/>
            <person name="Smanski M.J."/>
            <person name="Chevrette M.G."/>
            <person name="De Carvalho L.P.S."/>
            <person name="Shen B."/>
        </authorList>
    </citation>
    <scope>NUCLEOTIDE SEQUENCE [LARGE SCALE GENOMIC DNA]</scope>
    <source>
        <strain evidence="2 3">NPDC021253</strain>
    </source>
</reference>
<keyword evidence="2" id="KW-0378">Hydrolase</keyword>
<evidence type="ECO:0000313" key="2">
    <source>
        <dbReference type="EMBL" id="MFI0792868.1"/>
    </source>
</evidence>
<evidence type="ECO:0000313" key="3">
    <source>
        <dbReference type="Proteomes" id="UP001611075"/>
    </source>
</evidence>
<dbReference type="RefSeq" id="WP_396677889.1">
    <property type="nucleotide sequence ID" value="NZ_JBIRPU010000004.1"/>
</dbReference>
<comment type="caution">
    <text evidence="2">The sequence shown here is derived from an EMBL/GenBank/DDBJ whole genome shotgun (WGS) entry which is preliminary data.</text>
</comment>
<dbReference type="PANTHER" id="PTHR43037:SF1">
    <property type="entry name" value="BLL1128 PROTEIN"/>
    <property type="match status" value="1"/>
</dbReference>
<dbReference type="EMBL" id="JBIRPU010000004">
    <property type="protein sequence ID" value="MFI0792868.1"/>
    <property type="molecule type" value="Genomic_DNA"/>
</dbReference>
<gene>
    <name evidence="2" type="ORF">ACH4OY_09225</name>
</gene>
<protein>
    <submittedName>
        <fullName evidence="2">Alpha/beta hydrolase family esterase</fullName>
    </submittedName>
</protein>
<sequence>MDRRYLLHAPPGYDPAKPSTLVIALHFFPGSGDGMREMVGLDAVADRENALVAYPDGVAGGFNALICCGEADDVGFLTALAEHLVRTWGADPDRIHLTGISNGGDMSFRAAVEAAGVFAAIGVVSGGYIGSRAEAADYVPKQPVSVITFIGGQDQYADAFRTGIRSWQQRLRCRAASRPAGTPTASRTDARCADGSDVTVYTLPEMGHSWPGAPSGQLADPDAGLTATELIWDFFAAHPRRT</sequence>
<evidence type="ECO:0000256" key="1">
    <source>
        <dbReference type="ARBA" id="ARBA00022729"/>
    </source>
</evidence>
<dbReference type="SUPFAM" id="SSF53474">
    <property type="entry name" value="alpha/beta-Hydrolases"/>
    <property type="match status" value="1"/>
</dbReference>